<evidence type="ECO:0000256" key="1">
    <source>
        <dbReference type="SAM" id="MobiDB-lite"/>
    </source>
</evidence>
<protein>
    <recommendedName>
        <fullName evidence="5">Peptidase A1 domain-containing protein</fullName>
    </recommendedName>
</protein>
<keyword evidence="4" id="KW-1185">Reference proteome</keyword>
<evidence type="ECO:0008006" key="5">
    <source>
        <dbReference type="Google" id="ProtNLM"/>
    </source>
</evidence>
<feature type="region of interest" description="Disordered" evidence="1">
    <location>
        <begin position="494"/>
        <end position="542"/>
    </location>
</feature>
<evidence type="ECO:0000256" key="2">
    <source>
        <dbReference type="SAM" id="Phobius"/>
    </source>
</evidence>
<feature type="region of interest" description="Disordered" evidence="1">
    <location>
        <begin position="399"/>
        <end position="425"/>
    </location>
</feature>
<keyword evidence="2" id="KW-1133">Transmembrane helix</keyword>
<feature type="compositionally biased region" description="Polar residues" evidence="1">
    <location>
        <begin position="531"/>
        <end position="542"/>
    </location>
</feature>
<organism evidence="3 4">
    <name type="scientific">Linnemannia gamsii</name>
    <dbReference type="NCBI Taxonomy" id="64522"/>
    <lineage>
        <taxon>Eukaryota</taxon>
        <taxon>Fungi</taxon>
        <taxon>Fungi incertae sedis</taxon>
        <taxon>Mucoromycota</taxon>
        <taxon>Mortierellomycotina</taxon>
        <taxon>Mortierellomycetes</taxon>
        <taxon>Mortierellales</taxon>
        <taxon>Mortierellaceae</taxon>
        <taxon>Linnemannia</taxon>
    </lineage>
</organism>
<feature type="compositionally biased region" description="Basic and acidic residues" evidence="1">
    <location>
        <begin position="415"/>
        <end position="424"/>
    </location>
</feature>
<comment type="caution">
    <text evidence="3">The sequence shown here is derived from an EMBL/GenBank/DDBJ whole genome shotgun (WGS) entry which is preliminary data.</text>
</comment>
<keyword evidence="2" id="KW-0812">Transmembrane</keyword>
<reference evidence="3 4" key="1">
    <citation type="journal article" date="2020" name="Fungal Divers.">
        <title>Resolving the Mortierellaceae phylogeny through synthesis of multi-gene phylogenetics and phylogenomics.</title>
        <authorList>
            <person name="Vandepol N."/>
            <person name="Liber J."/>
            <person name="Desiro A."/>
            <person name="Na H."/>
            <person name="Kennedy M."/>
            <person name="Barry K."/>
            <person name="Grigoriev I.V."/>
            <person name="Miller A.N."/>
            <person name="O'Donnell K."/>
            <person name="Stajich J.E."/>
            <person name="Bonito G."/>
        </authorList>
    </citation>
    <scope>NUCLEOTIDE SEQUENCE [LARGE SCALE GENOMIC DNA]</scope>
    <source>
        <strain evidence="3 4">AD045</strain>
    </source>
</reference>
<gene>
    <name evidence="3" type="ORF">BGZ96_000148</name>
</gene>
<dbReference type="EMBL" id="JAAAIM010001008">
    <property type="protein sequence ID" value="KAG0282752.1"/>
    <property type="molecule type" value="Genomic_DNA"/>
</dbReference>
<keyword evidence="2" id="KW-0472">Membrane</keyword>
<evidence type="ECO:0000313" key="4">
    <source>
        <dbReference type="Proteomes" id="UP001194696"/>
    </source>
</evidence>
<accession>A0ABQ7JQ24</accession>
<feature type="transmembrane region" description="Helical" evidence="2">
    <location>
        <begin position="334"/>
        <end position="357"/>
    </location>
</feature>
<name>A0ABQ7JQ24_9FUNG</name>
<evidence type="ECO:0000313" key="3">
    <source>
        <dbReference type="EMBL" id="KAG0282752.1"/>
    </source>
</evidence>
<dbReference type="Proteomes" id="UP001194696">
    <property type="component" value="Unassembled WGS sequence"/>
</dbReference>
<sequence length="542" mass="59594">MFTVVSNFSANISPSSLTLRQELNSQNVPLRLPGGFRYAPPGVNQYTPFEGRSVAGADGTWKEIILSPGYEWGNVSATYDLFTWPGASSVYHARIGNTTIGTIHIGKFGYARDSIEGAPATFFNEANYTLNPEVHGYPMKVAFANNSIYQLGKLITDRRTGEFGYFLTQIPLSSEEAASTMFELPKNLVAYDASAIADCEMEWTKIWYSSSWKTLYVICTIPTLTNDLGSSLTRRILVSQFKNGDKALSKPITTSTQVKEMIIQPIEASNLGIWVYVGSSFGNQEGFAIDPASGSLYSIDTAFRSVSISEPFGQSIAGDDSFLVEERNPVKDNLALIIAGAIAGLLLVLIAICYIPFRRRWRRSWRGRWVVFKEQTWSPTMRKVRLKLIDLLKEKDTDNNNKDDADDADSHVLQGKRDISKESEDGLNNNKFEDYTVTSLDGLEGCDKILVTDDTDLSGLENPLVMDVATGYMNGVRLEAHPRPGVVTSLALRDKRGSSSGSLLSSFEGSNDSSPPPGYPTLVAPSAPPLLSQTPHSRLSHK</sequence>
<proteinExistence type="predicted"/>